<reference evidence="4 5" key="1">
    <citation type="submission" date="2019-02" db="EMBL/GenBank/DDBJ databases">
        <title>Aquabacterium sp. strain KMB7.</title>
        <authorList>
            <person name="Chen W.-M."/>
        </authorList>
    </citation>
    <scope>NUCLEOTIDE SEQUENCE [LARGE SCALE GENOMIC DNA]</scope>
    <source>
        <strain evidence="4 5">KMB7</strain>
    </source>
</reference>
<evidence type="ECO:0000313" key="4">
    <source>
        <dbReference type="EMBL" id="TBO31382.1"/>
    </source>
</evidence>
<dbReference type="CDD" id="cd08547">
    <property type="entry name" value="Type_II_cohesin"/>
    <property type="match status" value="1"/>
</dbReference>
<feature type="signal peptide" evidence="1">
    <location>
        <begin position="1"/>
        <end position="27"/>
    </location>
</feature>
<accession>A0A4Q9H4E9</accession>
<keyword evidence="5" id="KW-1185">Reference proteome</keyword>
<sequence>MNTMQRPLQATLLATALTLLSAGHAQAQRLTILPGTTDTEVGQSFSLTVEGQGFPTAIVGGGFNLSFDPTVLRLDGMTIPSSWEFFRSTGLLDPASGTVTDVSFNTFGNPKAGDFLAATLNFTAVGAGTSRVQLSPSTPYVFADVDVNQVNPSFGSATVNVSAVPEPASLALLLAGVGIVMAARRTRA</sequence>
<dbReference type="AlphaFoldDB" id="A0A4Q9H4E9"/>
<proteinExistence type="predicted"/>
<dbReference type="RefSeq" id="WP_130967836.1">
    <property type="nucleotide sequence ID" value="NZ_SIXI01000003.1"/>
</dbReference>
<feature type="chain" id="PRO_5020475124" evidence="1">
    <location>
        <begin position="28"/>
        <end position="188"/>
    </location>
</feature>
<protein>
    <submittedName>
        <fullName evidence="4">PEP-CTERM sorting domain-containing protein</fullName>
    </submittedName>
</protein>
<dbReference type="NCBIfam" id="TIGR02595">
    <property type="entry name" value="PEP_CTERM"/>
    <property type="match status" value="1"/>
</dbReference>
<dbReference type="GO" id="GO:0030246">
    <property type="term" value="F:carbohydrate binding"/>
    <property type="evidence" value="ECO:0007669"/>
    <property type="project" value="InterPro"/>
</dbReference>
<dbReference type="Gene3D" id="2.60.40.680">
    <property type="match status" value="1"/>
</dbReference>
<gene>
    <name evidence="4" type="ORF">EYS42_09090</name>
</gene>
<evidence type="ECO:0000259" key="2">
    <source>
        <dbReference type="Pfam" id="PF00963"/>
    </source>
</evidence>
<dbReference type="Pfam" id="PF00963">
    <property type="entry name" value="Cohesin"/>
    <property type="match status" value="1"/>
</dbReference>
<organism evidence="4 5">
    <name type="scientific">Aquabacterium lacunae</name>
    <dbReference type="NCBI Taxonomy" id="2528630"/>
    <lineage>
        <taxon>Bacteria</taxon>
        <taxon>Pseudomonadati</taxon>
        <taxon>Pseudomonadota</taxon>
        <taxon>Betaproteobacteria</taxon>
        <taxon>Burkholderiales</taxon>
        <taxon>Aquabacterium</taxon>
    </lineage>
</organism>
<dbReference type="GO" id="GO:0000272">
    <property type="term" value="P:polysaccharide catabolic process"/>
    <property type="evidence" value="ECO:0007669"/>
    <property type="project" value="InterPro"/>
</dbReference>
<dbReference type="OrthoDB" id="9152291at2"/>
<dbReference type="InterPro" id="IPR008965">
    <property type="entry name" value="CBM2/CBM3_carb-bd_dom_sf"/>
</dbReference>
<evidence type="ECO:0000256" key="1">
    <source>
        <dbReference type="SAM" id="SignalP"/>
    </source>
</evidence>
<dbReference type="Pfam" id="PF07589">
    <property type="entry name" value="PEP-CTERM"/>
    <property type="match status" value="1"/>
</dbReference>
<dbReference type="InterPro" id="IPR002102">
    <property type="entry name" value="Cohesin_dom"/>
</dbReference>
<dbReference type="SUPFAM" id="SSF49384">
    <property type="entry name" value="Carbohydrate-binding domain"/>
    <property type="match status" value="1"/>
</dbReference>
<dbReference type="Proteomes" id="UP000292120">
    <property type="component" value="Unassembled WGS sequence"/>
</dbReference>
<feature type="domain" description="Cohesin" evidence="2">
    <location>
        <begin position="34"/>
        <end position="161"/>
    </location>
</feature>
<name>A0A4Q9H4E9_9BURK</name>
<comment type="caution">
    <text evidence="4">The sequence shown here is derived from an EMBL/GenBank/DDBJ whole genome shotgun (WGS) entry which is preliminary data.</text>
</comment>
<evidence type="ECO:0000259" key="3">
    <source>
        <dbReference type="Pfam" id="PF07589"/>
    </source>
</evidence>
<dbReference type="InterPro" id="IPR013424">
    <property type="entry name" value="Ice-binding_C"/>
</dbReference>
<dbReference type="EMBL" id="SIXI01000003">
    <property type="protein sequence ID" value="TBO31382.1"/>
    <property type="molecule type" value="Genomic_DNA"/>
</dbReference>
<keyword evidence="1" id="KW-0732">Signal</keyword>
<evidence type="ECO:0000313" key="5">
    <source>
        <dbReference type="Proteomes" id="UP000292120"/>
    </source>
</evidence>
<feature type="domain" description="Ice-binding protein C-terminal" evidence="3">
    <location>
        <begin position="163"/>
        <end position="185"/>
    </location>
</feature>